<evidence type="ECO:0000256" key="9">
    <source>
        <dbReference type="HAMAP-Rule" id="MF_00097"/>
    </source>
</evidence>
<feature type="binding site" evidence="9">
    <location>
        <begin position="145"/>
        <end position="147"/>
    </location>
    <ligand>
        <name>2-[(2R,5Z)-2-carboxy-4-methylthiazol-5(2H)-ylidene]ethyl phosphate</name>
        <dbReference type="ChEBI" id="CHEBI:62899"/>
    </ligand>
</feature>
<gene>
    <name evidence="9" type="primary">thiE</name>
    <name evidence="13" type="ORF">LOT_0913</name>
</gene>
<feature type="domain" description="Thiamine phosphate synthase/TenI" evidence="12">
    <location>
        <begin position="13"/>
        <end position="199"/>
    </location>
</feature>
<dbReference type="Gene3D" id="3.20.20.70">
    <property type="entry name" value="Aldolase class I"/>
    <property type="match status" value="1"/>
</dbReference>
<comment type="function">
    <text evidence="9">Condenses 4-methyl-5-(beta-hydroxyethyl)thiazole monophosphate (THZ-P) and 2-methyl-4-amino-5-hydroxymethyl pyrimidine pyrophosphate (HMP-PP) to form thiamine monophosphate (TMP).</text>
</comment>
<keyword evidence="5 9" id="KW-0784">Thiamine biosynthesis</keyword>
<dbReference type="GO" id="GO:0004789">
    <property type="term" value="F:thiamine-phosphate diphosphorylase activity"/>
    <property type="evidence" value="ECO:0007669"/>
    <property type="project" value="UniProtKB-UniRule"/>
</dbReference>
<dbReference type="HAMAP" id="MF_00097">
    <property type="entry name" value="TMP_synthase"/>
    <property type="match status" value="1"/>
</dbReference>
<feature type="binding site" evidence="9">
    <location>
        <position position="80"/>
    </location>
    <ligand>
        <name>Mg(2+)</name>
        <dbReference type="ChEBI" id="CHEBI:18420"/>
    </ligand>
</feature>
<feature type="binding site" evidence="9">
    <location>
        <position position="118"/>
    </location>
    <ligand>
        <name>4-amino-2-methyl-5-(diphosphooxymethyl)pyrimidine</name>
        <dbReference type="ChEBI" id="CHEBI:57841"/>
    </ligand>
</feature>
<dbReference type="FunFam" id="3.20.20.70:FF:000096">
    <property type="entry name" value="Thiamine-phosphate synthase"/>
    <property type="match status" value="1"/>
</dbReference>
<keyword evidence="4 9" id="KW-0460">Magnesium</keyword>
<comment type="cofactor">
    <cofactor evidence="9">
        <name>Mg(2+)</name>
        <dbReference type="ChEBI" id="CHEBI:18420"/>
    </cofactor>
    <text evidence="9">Binds 1 Mg(2+) ion per subunit.</text>
</comment>
<dbReference type="eggNOG" id="COG0352">
    <property type="taxonomic scope" value="Bacteria"/>
</dbReference>
<evidence type="ECO:0000259" key="12">
    <source>
        <dbReference type="Pfam" id="PF02581"/>
    </source>
</evidence>
<evidence type="ECO:0000256" key="5">
    <source>
        <dbReference type="ARBA" id="ARBA00022977"/>
    </source>
</evidence>
<evidence type="ECO:0000313" key="14">
    <source>
        <dbReference type="Proteomes" id="UP000016361"/>
    </source>
</evidence>
<dbReference type="CDD" id="cd00564">
    <property type="entry name" value="TMP_TenI"/>
    <property type="match status" value="1"/>
</dbReference>
<sequence length="218" mass="23211">MGMKFEAGMLRAYFIAGTQDVKDKNKTLQEIAKQAMEAGITAFQYREKGPGSLSGTARDEMAADLREMCSDYEIPFIVDDDVDLAVKTNADGIHVGQKDERVGKVISQVGNSMFVGLSCDTKEQVNIANNIDGISYLGSGPVFPTGSKADADPVIGVDGLAALVKVSKLPVVAIGGITEENIVELPKTGVAGVSVISMIAQSDDIFRSVKVMNKTFQE</sequence>
<evidence type="ECO:0000256" key="11">
    <source>
        <dbReference type="RuleBase" id="RU004253"/>
    </source>
</evidence>
<keyword evidence="14" id="KW-1185">Reference proteome</keyword>
<dbReference type="Proteomes" id="UP000016361">
    <property type="component" value="Unassembled WGS sequence"/>
</dbReference>
<comment type="catalytic activity">
    <reaction evidence="8 9 10">
        <text>2-[(2R,5Z)-2-carboxy-4-methylthiazol-5(2H)-ylidene]ethyl phosphate + 4-amino-2-methyl-5-(diphosphooxymethyl)pyrimidine + 2 H(+) = thiamine phosphate + CO2 + diphosphate</text>
        <dbReference type="Rhea" id="RHEA:47844"/>
        <dbReference type="ChEBI" id="CHEBI:15378"/>
        <dbReference type="ChEBI" id="CHEBI:16526"/>
        <dbReference type="ChEBI" id="CHEBI:33019"/>
        <dbReference type="ChEBI" id="CHEBI:37575"/>
        <dbReference type="ChEBI" id="CHEBI:57841"/>
        <dbReference type="ChEBI" id="CHEBI:62899"/>
        <dbReference type="EC" id="2.5.1.3"/>
    </reaction>
</comment>
<comment type="caution">
    <text evidence="13">The sequence shown here is derived from an EMBL/GenBank/DDBJ whole genome shotgun (WGS) entry which is preliminary data.</text>
</comment>
<dbReference type="GO" id="GO:0000287">
    <property type="term" value="F:magnesium ion binding"/>
    <property type="evidence" value="ECO:0007669"/>
    <property type="project" value="UniProtKB-UniRule"/>
</dbReference>
<dbReference type="InterPro" id="IPR013785">
    <property type="entry name" value="Aldolase_TIM"/>
</dbReference>
<dbReference type="EMBL" id="BASH01000002">
    <property type="protein sequence ID" value="GAD16375.1"/>
    <property type="molecule type" value="Genomic_DNA"/>
</dbReference>
<evidence type="ECO:0000256" key="8">
    <source>
        <dbReference type="ARBA" id="ARBA00047883"/>
    </source>
</evidence>
<organism evidence="13 14">
    <name type="scientific">Lentilactobacillus otakiensis DSM 19908 = JCM 15040</name>
    <dbReference type="NCBI Taxonomy" id="1423780"/>
    <lineage>
        <taxon>Bacteria</taxon>
        <taxon>Bacillati</taxon>
        <taxon>Bacillota</taxon>
        <taxon>Bacilli</taxon>
        <taxon>Lactobacillales</taxon>
        <taxon>Lactobacillaceae</taxon>
        <taxon>Lentilactobacillus</taxon>
    </lineage>
</organism>
<dbReference type="EC" id="2.5.1.3" evidence="9"/>
<dbReference type="RefSeq" id="WP_020280828.1">
    <property type="nucleotide sequence ID" value="NZ_AZED01000011.1"/>
</dbReference>
<protein>
    <recommendedName>
        <fullName evidence="9">Thiamine-phosphate synthase</fullName>
        <shortName evidence="9">TP synthase</shortName>
        <shortName evidence="9">TPS</shortName>
        <ecNumber evidence="9">2.5.1.3</ecNumber>
    </recommendedName>
    <alternativeName>
        <fullName evidence="9">Thiamine-phosphate pyrophosphorylase</fullName>
        <shortName evidence="9">TMP pyrophosphorylase</shortName>
        <shortName evidence="9">TMP-PPase</shortName>
    </alternativeName>
</protein>
<comment type="catalytic activity">
    <reaction evidence="6 9 10">
        <text>4-methyl-5-(2-phosphooxyethyl)-thiazole + 4-amino-2-methyl-5-(diphosphooxymethyl)pyrimidine + H(+) = thiamine phosphate + diphosphate</text>
        <dbReference type="Rhea" id="RHEA:22328"/>
        <dbReference type="ChEBI" id="CHEBI:15378"/>
        <dbReference type="ChEBI" id="CHEBI:33019"/>
        <dbReference type="ChEBI" id="CHEBI:37575"/>
        <dbReference type="ChEBI" id="CHEBI:57841"/>
        <dbReference type="ChEBI" id="CHEBI:58296"/>
        <dbReference type="EC" id="2.5.1.3"/>
    </reaction>
</comment>
<evidence type="ECO:0000256" key="10">
    <source>
        <dbReference type="RuleBase" id="RU003826"/>
    </source>
</evidence>
<evidence type="ECO:0000313" key="13">
    <source>
        <dbReference type="EMBL" id="GAD16375.1"/>
    </source>
</evidence>
<dbReference type="GO" id="GO:0009229">
    <property type="term" value="P:thiamine diphosphate biosynthetic process"/>
    <property type="evidence" value="ECO:0007669"/>
    <property type="project" value="UniProtKB-UniRule"/>
</dbReference>
<keyword evidence="2 9" id="KW-0808">Transferase</keyword>
<dbReference type="PANTHER" id="PTHR20857:SF15">
    <property type="entry name" value="THIAMINE-PHOSPHATE SYNTHASE"/>
    <property type="match status" value="1"/>
</dbReference>
<feature type="binding site" evidence="9">
    <location>
        <begin position="196"/>
        <end position="197"/>
    </location>
    <ligand>
        <name>2-[(2R,5Z)-2-carboxy-4-methylthiazol-5(2H)-ylidene]ethyl phosphate</name>
        <dbReference type="ChEBI" id="CHEBI:62899"/>
    </ligand>
</feature>
<dbReference type="InterPro" id="IPR036206">
    <property type="entry name" value="ThiamineP_synth_sf"/>
</dbReference>
<keyword evidence="3 9" id="KW-0479">Metal-binding</keyword>
<evidence type="ECO:0000256" key="6">
    <source>
        <dbReference type="ARBA" id="ARBA00047334"/>
    </source>
</evidence>
<dbReference type="GO" id="GO:0005737">
    <property type="term" value="C:cytoplasm"/>
    <property type="evidence" value="ECO:0007669"/>
    <property type="project" value="TreeGrafter"/>
</dbReference>
<dbReference type="AlphaFoldDB" id="S4PPC0"/>
<dbReference type="UniPathway" id="UPA00060">
    <property type="reaction ID" value="UER00141"/>
</dbReference>
<feature type="binding site" evidence="9">
    <location>
        <position position="79"/>
    </location>
    <ligand>
        <name>4-amino-2-methyl-5-(diphosphooxymethyl)pyrimidine</name>
        <dbReference type="ChEBI" id="CHEBI:57841"/>
    </ligand>
</feature>
<evidence type="ECO:0000256" key="2">
    <source>
        <dbReference type="ARBA" id="ARBA00022679"/>
    </source>
</evidence>
<proteinExistence type="inferred from homology"/>
<dbReference type="GeneID" id="301047609"/>
<evidence type="ECO:0000256" key="3">
    <source>
        <dbReference type="ARBA" id="ARBA00022723"/>
    </source>
</evidence>
<dbReference type="InterPro" id="IPR034291">
    <property type="entry name" value="TMP_synthase"/>
</dbReference>
<feature type="binding site" evidence="9">
    <location>
        <position position="176"/>
    </location>
    <ligand>
        <name>2-[(2R,5Z)-2-carboxy-4-methylthiazol-5(2H)-ylidene]ethyl phosphate</name>
        <dbReference type="ChEBI" id="CHEBI:62899"/>
    </ligand>
</feature>
<dbReference type="PATRIC" id="fig|1423780.4.peg.329"/>
<evidence type="ECO:0000256" key="4">
    <source>
        <dbReference type="ARBA" id="ARBA00022842"/>
    </source>
</evidence>
<dbReference type="STRING" id="1423780.FD05_GL000327"/>
<dbReference type="SUPFAM" id="SSF51391">
    <property type="entry name" value="Thiamin phosphate synthase"/>
    <property type="match status" value="1"/>
</dbReference>
<feature type="binding site" evidence="9">
    <location>
        <position position="148"/>
    </location>
    <ligand>
        <name>4-amino-2-methyl-5-(diphosphooxymethyl)pyrimidine</name>
        <dbReference type="ChEBI" id="CHEBI:57841"/>
    </ligand>
</feature>
<evidence type="ECO:0000256" key="7">
    <source>
        <dbReference type="ARBA" id="ARBA00047851"/>
    </source>
</evidence>
<reference evidence="14" key="1">
    <citation type="journal article" date="2013" name="Genome Announc.">
        <title>Draft Genome Sequence of D-Branched-Chain Amino Acid Producer Lactobacillus otakiensis JCM 15040T, Isolated from a Traditional Japanese Pickle.</title>
        <authorList>
            <person name="Doi K."/>
            <person name="Mori K."/>
            <person name="Mutaguchi Y."/>
            <person name="Tashiro K."/>
            <person name="Fujino Y."/>
            <person name="Ohmori T."/>
            <person name="Kuhara S."/>
            <person name="Ohshima T."/>
        </authorList>
    </citation>
    <scope>NUCLEOTIDE SEQUENCE [LARGE SCALE GENOMIC DNA]</scope>
    <source>
        <strain evidence="14">JCM 15040</strain>
    </source>
</reference>
<feature type="binding site" evidence="9">
    <location>
        <begin position="44"/>
        <end position="48"/>
    </location>
    <ligand>
        <name>4-amino-2-methyl-5-(diphosphooxymethyl)pyrimidine</name>
        <dbReference type="ChEBI" id="CHEBI:57841"/>
    </ligand>
</feature>
<accession>S4PPC0</accession>
<comment type="pathway">
    <text evidence="1 9 11">Cofactor biosynthesis; thiamine diphosphate biosynthesis; thiamine phosphate from 4-amino-2-methyl-5-diphosphomethylpyrimidine and 4-methyl-5-(2-phosphoethyl)-thiazole: step 1/1.</text>
</comment>
<dbReference type="InterPro" id="IPR022998">
    <property type="entry name" value="ThiamineP_synth_TenI"/>
</dbReference>
<evidence type="ECO:0000256" key="1">
    <source>
        <dbReference type="ARBA" id="ARBA00005165"/>
    </source>
</evidence>
<comment type="similarity">
    <text evidence="9 10">Belongs to the thiamine-phosphate synthase family.</text>
</comment>
<dbReference type="Pfam" id="PF02581">
    <property type="entry name" value="TMP-TENI"/>
    <property type="match status" value="1"/>
</dbReference>
<comment type="catalytic activity">
    <reaction evidence="7 9 10">
        <text>2-(2-carboxy-4-methylthiazol-5-yl)ethyl phosphate + 4-amino-2-methyl-5-(diphosphooxymethyl)pyrimidine + 2 H(+) = thiamine phosphate + CO2 + diphosphate</text>
        <dbReference type="Rhea" id="RHEA:47848"/>
        <dbReference type="ChEBI" id="CHEBI:15378"/>
        <dbReference type="ChEBI" id="CHEBI:16526"/>
        <dbReference type="ChEBI" id="CHEBI:33019"/>
        <dbReference type="ChEBI" id="CHEBI:37575"/>
        <dbReference type="ChEBI" id="CHEBI:57841"/>
        <dbReference type="ChEBI" id="CHEBI:62890"/>
        <dbReference type="EC" id="2.5.1.3"/>
    </reaction>
</comment>
<feature type="binding site" evidence="9">
    <location>
        <position position="99"/>
    </location>
    <ligand>
        <name>Mg(2+)</name>
        <dbReference type="ChEBI" id="CHEBI:18420"/>
    </ligand>
</feature>
<dbReference type="PANTHER" id="PTHR20857">
    <property type="entry name" value="THIAMINE-PHOSPHATE PYROPHOSPHORYLASE"/>
    <property type="match status" value="1"/>
</dbReference>
<name>S4PPC0_9LACO</name>
<dbReference type="NCBIfam" id="TIGR00693">
    <property type="entry name" value="thiE"/>
    <property type="match status" value="1"/>
</dbReference>
<dbReference type="GO" id="GO:0009228">
    <property type="term" value="P:thiamine biosynthetic process"/>
    <property type="evidence" value="ECO:0007669"/>
    <property type="project" value="UniProtKB-KW"/>
</dbReference>
<dbReference type="OrthoDB" id="9812206at2"/>